<gene>
    <name evidence="1" type="ORF">PS896_03734</name>
</gene>
<organism evidence="1 2">
    <name type="scientific">Pseudomonas fluorescens</name>
    <dbReference type="NCBI Taxonomy" id="294"/>
    <lineage>
        <taxon>Bacteria</taxon>
        <taxon>Pseudomonadati</taxon>
        <taxon>Pseudomonadota</taxon>
        <taxon>Gammaproteobacteria</taxon>
        <taxon>Pseudomonadales</taxon>
        <taxon>Pseudomonadaceae</taxon>
        <taxon>Pseudomonas</taxon>
    </lineage>
</organism>
<sequence length="49" mass="5471">MATVASNSRFRALSDRVYPRSDAGIAHGGRFRYPPRASLGSCIVRRVYE</sequence>
<evidence type="ECO:0000313" key="2">
    <source>
        <dbReference type="Proteomes" id="UP000377224"/>
    </source>
</evidence>
<dbReference type="EMBL" id="CABVIN010000005">
    <property type="protein sequence ID" value="VVP18935.1"/>
    <property type="molecule type" value="Genomic_DNA"/>
</dbReference>
<proteinExistence type="predicted"/>
<accession>A0A5E7M4M4</accession>
<dbReference type="AlphaFoldDB" id="A0A5E7M4M4"/>
<reference evidence="1 2" key="1">
    <citation type="submission" date="2019-09" db="EMBL/GenBank/DDBJ databases">
        <authorList>
            <person name="Chandra G."/>
            <person name="Truman W A."/>
        </authorList>
    </citation>
    <scope>NUCLEOTIDE SEQUENCE [LARGE SCALE GENOMIC DNA]</scope>
    <source>
        <strain evidence="1">PS896</strain>
    </source>
</reference>
<name>A0A5E7M4M4_PSEFL</name>
<evidence type="ECO:0000313" key="1">
    <source>
        <dbReference type="EMBL" id="VVP18935.1"/>
    </source>
</evidence>
<dbReference type="Proteomes" id="UP000377224">
    <property type="component" value="Unassembled WGS sequence"/>
</dbReference>
<protein>
    <submittedName>
        <fullName evidence="1">Uncharacterized protein</fullName>
    </submittedName>
</protein>